<keyword evidence="6" id="KW-1185">Reference proteome</keyword>
<evidence type="ECO:0000256" key="4">
    <source>
        <dbReference type="NCBIfam" id="TIGR03241"/>
    </source>
</evidence>
<dbReference type="EMBL" id="BAABFC010000028">
    <property type="protein sequence ID" value="GAA4503942.1"/>
    <property type="molecule type" value="Genomic_DNA"/>
</dbReference>
<feature type="binding site" evidence="3">
    <location>
        <begin position="137"/>
        <end position="138"/>
    </location>
    <ligand>
        <name>substrate</name>
    </ligand>
</feature>
<reference evidence="6" key="1">
    <citation type="journal article" date="2019" name="Int. J. Syst. Evol. Microbiol.">
        <title>The Global Catalogue of Microorganisms (GCM) 10K type strain sequencing project: providing services to taxonomists for standard genome sequencing and annotation.</title>
        <authorList>
            <consortium name="The Broad Institute Genomics Platform"/>
            <consortium name="The Broad Institute Genome Sequencing Center for Infectious Disease"/>
            <person name="Wu L."/>
            <person name="Ma J."/>
        </authorList>
    </citation>
    <scope>NUCLEOTIDE SEQUENCE [LARGE SCALE GENOMIC DNA]</scope>
    <source>
        <strain evidence="6">JCM 32226</strain>
    </source>
</reference>
<sequence>MSALEVNFDGLVGLTHHYAGLSFGNVASTSNKAAVANPKLAALQGLAKMKRLADLGFAQAVLPPHERPQVDLLRRLGFAGSDAQVLAQAARQAPALLSAVGSASAMWTANAATVSPSADTRDGRVHLTVANLNNKFHRASEATTTEAILKAIFADERHFAVHSALPQVAQFGDEGAANHNRLSRQHGEAGVELFVYGRQADGQGVAPNRYPARQTREASEAVIRLHGLSEDNCVLAQQHPEVIDLGVFHNDVIAVSNGPVLFHHQRAFWQTEQTLAELGRKLAAQGTEFVPIMVPDRAVSVSDAVQTYLFNSQLLTRPDGKMLLVVPQECREHAGVWRYLSELVQSGCPIDALEVFDLRESMRNGGGPACLRLRVVLNEAERAAMAPGVLMNDALYGRLTTWVERHYRDRLSAEDLADPQLLEENRRALDELTGILGLGSIYPFQQGA</sequence>
<feature type="active site" description="Nucleophile" evidence="3">
    <location>
        <position position="370"/>
    </location>
</feature>
<dbReference type="PANTHER" id="PTHR30420:SF2">
    <property type="entry name" value="N-SUCCINYLARGININE DIHYDROLASE"/>
    <property type="match status" value="1"/>
</dbReference>
<feature type="binding site" evidence="3">
    <location>
        <position position="364"/>
    </location>
    <ligand>
        <name>substrate</name>
    </ligand>
</feature>
<comment type="caution">
    <text evidence="5">The sequence shown here is derived from an EMBL/GenBank/DDBJ whole genome shotgun (WGS) entry which is preliminary data.</text>
</comment>
<feature type="binding site" evidence="3">
    <location>
        <position position="251"/>
    </location>
    <ligand>
        <name>substrate</name>
    </ligand>
</feature>
<comment type="catalytic activity">
    <reaction evidence="3">
        <text>N(2)-succinyl-L-arginine + 2 H2O + 2 H(+) = N(2)-succinyl-L-ornithine + 2 NH4(+) + CO2</text>
        <dbReference type="Rhea" id="RHEA:19533"/>
        <dbReference type="ChEBI" id="CHEBI:15377"/>
        <dbReference type="ChEBI" id="CHEBI:15378"/>
        <dbReference type="ChEBI" id="CHEBI:16526"/>
        <dbReference type="ChEBI" id="CHEBI:28938"/>
        <dbReference type="ChEBI" id="CHEBI:58241"/>
        <dbReference type="ChEBI" id="CHEBI:58514"/>
        <dbReference type="EC" id="3.5.3.23"/>
    </reaction>
</comment>
<comment type="function">
    <text evidence="3">Catalyzes the hydrolysis of N(2)-succinylarginine into N(2)-succinylornithine, ammonia and CO(2).</text>
</comment>
<evidence type="ECO:0000313" key="6">
    <source>
        <dbReference type="Proteomes" id="UP001501321"/>
    </source>
</evidence>
<dbReference type="Proteomes" id="UP001501321">
    <property type="component" value="Unassembled WGS sequence"/>
</dbReference>
<feature type="binding site" evidence="3">
    <location>
        <position position="110"/>
    </location>
    <ligand>
        <name>substrate</name>
    </ligand>
</feature>
<accession>A0ABP8QM19</accession>
<keyword evidence="2 3" id="KW-0378">Hydrolase</keyword>
<dbReference type="SUPFAM" id="SSF55909">
    <property type="entry name" value="Pentein"/>
    <property type="match status" value="1"/>
</dbReference>
<feature type="active site" evidence="3">
    <location>
        <position position="249"/>
    </location>
</feature>
<dbReference type="RefSeq" id="WP_345014771.1">
    <property type="nucleotide sequence ID" value="NZ_BAABFC010000028.1"/>
</dbReference>
<dbReference type="NCBIfam" id="TIGR03241">
    <property type="entry name" value="arg_catab_astB"/>
    <property type="match status" value="1"/>
</dbReference>
<feature type="binding site" evidence="3">
    <location>
        <begin position="19"/>
        <end position="28"/>
    </location>
    <ligand>
        <name>substrate</name>
    </ligand>
</feature>
<keyword evidence="1 3" id="KW-0056">Arginine metabolism</keyword>
<dbReference type="InterPro" id="IPR037031">
    <property type="entry name" value="AstB_sf"/>
</dbReference>
<dbReference type="InterPro" id="IPR007079">
    <property type="entry name" value="SuccinylArg_d-Hdrlase_AstB"/>
</dbReference>
<dbReference type="NCBIfam" id="NF009789">
    <property type="entry name" value="PRK13281.1"/>
    <property type="match status" value="1"/>
</dbReference>
<gene>
    <name evidence="3 5" type="primary">astB</name>
    <name evidence="5" type="ORF">GCM10023095_31030</name>
</gene>
<evidence type="ECO:0000313" key="5">
    <source>
        <dbReference type="EMBL" id="GAA4503942.1"/>
    </source>
</evidence>
<feature type="binding site" evidence="3">
    <location>
        <position position="213"/>
    </location>
    <ligand>
        <name>substrate</name>
    </ligand>
</feature>
<dbReference type="Pfam" id="PF04996">
    <property type="entry name" value="AstB"/>
    <property type="match status" value="1"/>
</dbReference>
<feature type="active site" evidence="3">
    <location>
        <position position="174"/>
    </location>
</feature>
<comment type="subunit">
    <text evidence="3">Homodimer.</text>
</comment>
<dbReference type="Gene3D" id="3.75.10.20">
    <property type="entry name" value="Succinylarginine dihydrolase"/>
    <property type="match status" value="1"/>
</dbReference>
<dbReference type="HAMAP" id="MF_01172">
    <property type="entry name" value="AstB"/>
    <property type="match status" value="1"/>
</dbReference>
<organism evidence="5 6">
    <name type="scientific">Pseudaeromonas paramecii</name>
    <dbReference type="NCBI Taxonomy" id="2138166"/>
    <lineage>
        <taxon>Bacteria</taxon>
        <taxon>Pseudomonadati</taxon>
        <taxon>Pseudomonadota</taxon>
        <taxon>Gammaproteobacteria</taxon>
        <taxon>Aeromonadales</taxon>
        <taxon>Aeromonadaceae</taxon>
        <taxon>Pseudaeromonas</taxon>
    </lineage>
</organism>
<dbReference type="PANTHER" id="PTHR30420">
    <property type="entry name" value="N-SUCCINYLARGININE DIHYDROLASE"/>
    <property type="match status" value="1"/>
</dbReference>
<comment type="pathway">
    <text evidence="3">Amino-acid degradation; L-arginine degradation via AST pathway; L-glutamate and succinate from L-arginine: step 2/5.</text>
</comment>
<protein>
    <recommendedName>
        <fullName evidence="3 4">N-succinylarginine dihydrolase</fullName>
        <ecNumber evidence="3 4">3.5.3.23</ecNumber>
    </recommendedName>
</protein>
<proteinExistence type="inferred from homology"/>
<name>A0ABP8QM19_9GAMM</name>
<evidence type="ECO:0000256" key="1">
    <source>
        <dbReference type="ARBA" id="ARBA00022503"/>
    </source>
</evidence>
<comment type="similarity">
    <text evidence="3">Belongs to the succinylarginine dihydrolase family.</text>
</comment>
<dbReference type="EC" id="3.5.3.23" evidence="3 4"/>
<evidence type="ECO:0000256" key="3">
    <source>
        <dbReference type="HAMAP-Rule" id="MF_01172"/>
    </source>
</evidence>
<evidence type="ECO:0000256" key="2">
    <source>
        <dbReference type="ARBA" id="ARBA00022801"/>
    </source>
</evidence>